<sequence>MLDLSYLKGERSAPPPAPDDDDAYARYLAEHHAQHRGGAPMSREAFERYSLGSDWLGGLKDAARKVVQTCRLMVGIHDYEYYLAHMRERHPDAQPMSRAEFYRHCLEARFPSADGAAGGRCPC</sequence>
<gene>
    <name evidence="2" type="ORF">GCM10007860_05000</name>
</gene>
<protein>
    <recommendedName>
        <fullName evidence="4">YbdD/YjiX family protein</fullName>
    </recommendedName>
</protein>
<evidence type="ECO:0000313" key="2">
    <source>
        <dbReference type="EMBL" id="GLS03357.1"/>
    </source>
</evidence>
<name>A0ABQ6BPI8_9NEIS</name>
<dbReference type="Proteomes" id="UP001156836">
    <property type="component" value="Unassembled WGS sequence"/>
</dbReference>
<dbReference type="PANTHER" id="PTHR38453">
    <property type="entry name" value="CYTOPLASMIC PROTEIN-RELATED"/>
    <property type="match status" value="1"/>
</dbReference>
<evidence type="ECO:0000256" key="1">
    <source>
        <dbReference type="SAM" id="MobiDB-lite"/>
    </source>
</evidence>
<dbReference type="PANTHER" id="PTHR38453:SF1">
    <property type="entry name" value="CYTOPLASMIC PROTEIN"/>
    <property type="match status" value="1"/>
</dbReference>
<evidence type="ECO:0000313" key="3">
    <source>
        <dbReference type="Proteomes" id="UP001156836"/>
    </source>
</evidence>
<feature type="region of interest" description="Disordered" evidence="1">
    <location>
        <begin position="1"/>
        <end position="22"/>
    </location>
</feature>
<organism evidence="2 3">
    <name type="scientific">Chitiniphilus shinanonensis</name>
    <dbReference type="NCBI Taxonomy" id="553088"/>
    <lineage>
        <taxon>Bacteria</taxon>
        <taxon>Pseudomonadati</taxon>
        <taxon>Pseudomonadota</taxon>
        <taxon>Betaproteobacteria</taxon>
        <taxon>Neisseriales</taxon>
        <taxon>Chitinibacteraceae</taxon>
        <taxon>Chitiniphilus</taxon>
    </lineage>
</organism>
<reference evidence="3" key="1">
    <citation type="journal article" date="2019" name="Int. J. Syst. Evol. Microbiol.">
        <title>The Global Catalogue of Microorganisms (GCM) 10K type strain sequencing project: providing services to taxonomists for standard genome sequencing and annotation.</title>
        <authorList>
            <consortium name="The Broad Institute Genomics Platform"/>
            <consortium name="The Broad Institute Genome Sequencing Center for Infectious Disease"/>
            <person name="Wu L."/>
            <person name="Ma J."/>
        </authorList>
    </citation>
    <scope>NUCLEOTIDE SEQUENCE [LARGE SCALE GENOMIC DNA]</scope>
    <source>
        <strain evidence="3">NBRC 104970</strain>
    </source>
</reference>
<dbReference type="InterPro" id="IPR007423">
    <property type="entry name" value="Sel_put"/>
</dbReference>
<proteinExistence type="predicted"/>
<keyword evidence="3" id="KW-1185">Reference proteome</keyword>
<dbReference type="Pfam" id="PF04328">
    <property type="entry name" value="Sel_put"/>
    <property type="match status" value="2"/>
</dbReference>
<comment type="caution">
    <text evidence="2">The sequence shown here is derived from an EMBL/GenBank/DDBJ whole genome shotgun (WGS) entry which is preliminary data.</text>
</comment>
<dbReference type="EMBL" id="BSOZ01000004">
    <property type="protein sequence ID" value="GLS03357.1"/>
    <property type="molecule type" value="Genomic_DNA"/>
</dbReference>
<accession>A0ABQ6BPI8</accession>
<evidence type="ECO:0008006" key="4">
    <source>
        <dbReference type="Google" id="ProtNLM"/>
    </source>
</evidence>
<dbReference type="RefSeq" id="WP_018747953.1">
    <property type="nucleotide sequence ID" value="NZ_BAABUF010000018.1"/>
</dbReference>